<gene>
    <name evidence="7" type="ORF">P43SY_000808</name>
</gene>
<evidence type="ECO:0000256" key="1">
    <source>
        <dbReference type="ARBA" id="ARBA00004141"/>
    </source>
</evidence>
<evidence type="ECO:0000259" key="6">
    <source>
        <dbReference type="Pfam" id="PF03151"/>
    </source>
</evidence>
<accession>A0AAD5M580</accession>
<evidence type="ECO:0000256" key="3">
    <source>
        <dbReference type="ARBA" id="ARBA00022989"/>
    </source>
</evidence>
<reference evidence="7" key="1">
    <citation type="submission" date="2021-12" db="EMBL/GenBank/DDBJ databases">
        <title>Prjna785345.</title>
        <authorList>
            <person name="Rujirawat T."/>
            <person name="Krajaejun T."/>
        </authorList>
    </citation>
    <scope>NUCLEOTIDE SEQUENCE</scope>
    <source>
        <strain evidence="7">Pi057C3</strain>
    </source>
</reference>
<evidence type="ECO:0000313" key="7">
    <source>
        <dbReference type="EMBL" id="KAJ0402545.1"/>
    </source>
</evidence>
<dbReference type="GO" id="GO:0016020">
    <property type="term" value="C:membrane"/>
    <property type="evidence" value="ECO:0007669"/>
    <property type="project" value="UniProtKB-SubCell"/>
</dbReference>
<feature type="domain" description="Sugar phosphate transporter" evidence="6">
    <location>
        <begin position="40"/>
        <end position="329"/>
    </location>
</feature>
<comment type="subcellular location">
    <subcellularLocation>
        <location evidence="1">Membrane</location>
        <topology evidence="1">Multi-pass membrane protein</topology>
    </subcellularLocation>
</comment>
<dbReference type="PANTHER" id="PTHR11132">
    <property type="entry name" value="SOLUTE CARRIER FAMILY 35"/>
    <property type="match status" value="1"/>
</dbReference>
<dbReference type="SUPFAM" id="SSF103481">
    <property type="entry name" value="Multidrug resistance efflux transporter EmrE"/>
    <property type="match status" value="1"/>
</dbReference>
<keyword evidence="8" id="KW-1185">Reference proteome</keyword>
<keyword evidence="3 5" id="KW-1133">Transmembrane helix</keyword>
<feature type="transmembrane region" description="Helical" evidence="5">
    <location>
        <begin position="107"/>
        <end position="128"/>
    </location>
</feature>
<keyword evidence="4 5" id="KW-0472">Membrane</keyword>
<evidence type="ECO:0000313" key="8">
    <source>
        <dbReference type="Proteomes" id="UP001209570"/>
    </source>
</evidence>
<dbReference type="InterPro" id="IPR050186">
    <property type="entry name" value="TPT_transporter"/>
</dbReference>
<comment type="caution">
    <text evidence="7">The sequence shown here is derived from an EMBL/GenBank/DDBJ whole genome shotgun (WGS) entry which is preliminary data.</text>
</comment>
<keyword evidence="2 5" id="KW-0812">Transmembrane</keyword>
<dbReference type="AlphaFoldDB" id="A0AAD5M580"/>
<name>A0AAD5M580_PYTIN</name>
<organism evidence="7 8">
    <name type="scientific">Pythium insidiosum</name>
    <name type="common">Pythiosis disease agent</name>
    <dbReference type="NCBI Taxonomy" id="114742"/>
    <lineage>
        <taxon>Eukaryota</taxon>
        <taxon>Sar</taxon>
        <taxon>Stramenopiles</taxon>
        <taxon>Oomycota</taxon>
        <taxon>Peronosporomycetes</taxon>
        <taxon>Pythiales</taxon>
        <taxon>Pythiaceae</taxon>
        <taxon>Pythium</taxon>
    </lineage>
</organism>
<dbReference type="InterPro" id="IPR037185">
    <property type="entry name" value="EmrE-like"/>
</dbReference>
<dbReference type="Proteomes" id="UP001209570">
    <property type="component" value="Unassembled WGS sequence"/>
</dbReference>
<evidence type="ECO:0000256" key="4">
    <source>
        <dbReference type="ARBA" id="ARBA00023136"/>
    </source>
</evidence>
<dbReference type="EMBL" id="JAKCXM010000100">
    <property type="protein sequence ID" value="KAJ0402545.1"/>
    <property type="molecule type" value="Genomic_DNA"/>
</dbReference>
<protein>
    <recommendedName>
        <fullName evidence="6">Sugar phosphate transporter domain-containing protein</fullName>
    </recommendedName>
</protein>
<dbReference type="Pfam" id="PF03151">
    <property type="entry name" value="TPT"/>
    <property type="match status" value="1"/>
</dbReference>
<proteinExistence type="predicted"/>
<feature type="transmembrane region" description="Helical" evidence="5">
    <location>
        <begin position="257"/>
        <end position="279"/>
    </location>
</feature>
<evidence type="ECO:0000256" key="5">
    <source>
        <dbReference type="SAM" id="Phobius"/>
    </source>
</evidence>
<feature type="transmembrane region" description="Helical" evidence="5">
    <location>
        <begin position="161"/>
        <end position="180"/>
    </location>
</feature>
<dbReference type="InterPro" id="IPR004853">
    <property type="entry name" value="Sugar_P_trans_dom"/>
</dbReference>
<feature type="transmembrane region" description="Helical" evidence="5">
    <location>
        <begin position="192"/>
        <end position="212"/>
    </location>
</feature>
<evidence type="ECO:0000256" key="2">
    <source>
        <dbReference type="ARBA" id="ARBA00022692"/>
    </source>
</evidence>
<sequence length="362" mass="39954">MRLLIDTTKPDANNVMYSPRKGHHGALDRLRANKGLMTMCHLMTWYLFSAASTFTNKVLIKQHHLSAEMLTLSHLFVSVICDLGVLTFPSDSRGNSWRLQPMSMRRILLIMPLSLFSVMAKVLTYWSYDAVPVSIAHTCKASQPFFNVLVAYAIYRSKFSLATYLSLVPIVLGVILASVSEMRMNDLAFGGAVFAISSALLGVLQSMYAKFLLRSRTVMDSANLHFYSAVLSFAINAPLVLFGSSRSASPDKLPQSFPYLTVLICSLMHFVGSFCASLVLSEVTELTYSIMCTMKRVVIILSAVLYFGNVVTAQSVTGMVLAVGGVGAYQLIKVRSKLHESAGLMPLPRSINDLNKAHDRRK</sequence>
<feature type="transmembrane region" description="Helical" evidence="5">
    <location>
        <begin position="224"/>
        <end position="245"/>
    </location>
</feature>
<feature type="transmembrane region" description="Helical" evidence="5">
    <location>
        <begin position="313"/>
        <end position="332"/>
    </location>
</feature>